<dbReference type="InterPro" id="IPR038536">
    <property type="entry name" value="Alkyl/aryl-sulf_dimr_sf"/>
</dbReference>
<dbReference type="SUPFAM" id="SSF56281">
    <property type="entry name" value="Metallo-hydrolase/oxidoreductase"/>
    <property type="match status" value="1"/>
</dbReference>
<sequence>MSPSEHTLAANNAARMTLPFSDRQDFEDAQRGFITALSEPIITATDGRVVWDITGYGDISGESPDTVHPSLWRSAQLNVMHGLFEVVPSVYQVRGLDISNMTIVEGDAGVIIIDPLISCETAAAALELYRSQRGDRPVTAVIYTHSHIDHFGGVRGVLPDGDPGDIPIVAPEGFLEHAVSENLYAGTAMSRRAIYMYGSLLPKGPLGQITTGLGATTSVGRVTLVPPTIDITTTGQELVLDGVRIVFQMTPGTEAPAEMNFHFPELRLLCMAENATHNLHNVVTLRGALVRDAHAWAHFLDEAIEMFADSTDTLFASHHWPTWGRDNIVTYLSQQRDLYGYLHDQTLRLMNKGFTGIEIAEQLDLPPTLASSWHCRGYYGSVNHNVKAIYQRYMGWFDGNPAHLWMHPPEEAATRYVEYMGGADAILERARKSFDEGDYRWVAEVVNHVVFADPSNTEARELQARTLEQMAYSSENATWRNFFLMGAVELRGGPMSNLLGANALEMLSYLTVEQIFDATAIRVDGPRAGSLRLGINWTIGDAGNQYFLRLENGVLSLVSGRHDSSATLNITLPRENLLFLLLGFVTLTDLVAGGIASTEGDVTVLDTLRSLLDSFDPTFAIVTP</sequence>
<dbReference type="CDD" id="cd07710">
    <property type="entry name" value="arylsulfatase_Sdsa1-like_MBL-fold"/>
    <property type="match status" value="1"/>
</dbReference>
<dbReference type="InterPro" id="IPR052195">
    <property type="entry name" value="Bact_Alkyl/Aryl-Sulfatase"/>
</dbReference>
<dbReference type="Pfam" id="PF14863">
    <property type="entry name" value="Alkyl_sulf_dimr"/>
    <property type="match status" value="1"/>
</dbReference>
<dbReference type="Gene3D" id="1.25.40.880">
    <property type="entry name" value="Alkyl sulfatase, dimerisation domain"/>
    <property type="match status" value="1"/>
</dbReference>
<dbReference type="AlphaFoldDB" id="A0A6J5YHP4"/>
<dbReference type="Pfam" id="PF14864">
    <property type="entry name" value="Alkyl_sulf_C"/>
    <property type="match status" value="1"/>
</dbReference>
<dbReference type="GO" id="GO:0018909">
    <property type="term" value="P:dodecyl sulfate metabolic process"/>
    <property type="evidence" value="ECO:0007669"/>
    <property type="project" value="InterPro"/>
</dbReference>
<dbReference type="Gene3D" id="3.30.1050.10">
    <property type="entry name" value="SCP2 sterol-binding domain"/>
    <property type="match status" value="1"/>
</dbReference>
<evidence type="ECO:0000256" key="2">
    <source>
        <dbReference type="ARBA" id="ARBA00022723"/>
    </source>
</evidence>
<keyword evidence="3" id="KW-0378">Hydrolase</keyword>
<dbReference type="FunFam" id="1.25.40.880:FF:000001">
    <property type="entry name" value="SDS hydrolase SdsA1"/>
    <property type="match status" value="1"/>
</dbReference>
<dbReference type="GO" id="GO:0046983">
    <property type="term" value="F:protein dimerization activity"/>
    <property type="evidence" value="ECO:0007669"/>
    <property type="project" value="InterPro"/>
</dbReference>
<dbReference type="InterPro" id="IPR001279">
    <property type="entry name" value="Metallo-B-lactamas"/>
</dbReference>
<protein>
    <submittedName>
        <fullName evidence="7">Unannotated protein</fullName>
    </submittedName>
</protein>
<comment type="similarity">
    <text evidence="5">Belongs to the metallo-beta-lactamase superfamily. Type III sulfatase family.</text>
</comment>
<feature type="domain" description="Metallo-beta-lactamase" evidence="6">
    <location>
        <begin position="98"/>
        <end position="318"/>
    </location>
</feature>
<keyword evidence="2" id="KW-0479">Metal-binding</keyword>
<dbReference type="Pfam" id="PF00753">
    <property type="entry name" value="Lactamase_B"/>
    <property type="match status" value="1"/>
</dbReference>
<evidence type="ECO:0000256" key="4">
    <source>
        <dbReference type="ARBA" id="ARBA00022833"/>
    </source>
</evidence>
<dbReference type="GO" id="GO:0018741">
    <property type="term" value="F:linear primary-alkylsulfatase activity"/>
    <property type="evidence" value="ECO:0007669"/>
    <property type="project" value="InterPro"/>
</dbReference>
<dbReference type="PANTHER" id="PTHR43223:SF1">
    <property type="entry name" value="ALKYL_ARYL-SULFATASE BDS1"/>
    <property type="match status" value="1"/>
</dbReference>
<dbReference type="SUPFAM" id="SSF55718">
    <property type="entry name" value="SCP-like"/>
    <property type="match status" value="1"/>
</dbReference>
<name>A0A6J5YHP4_9ZZZZ</name>
<reference evidence="7" key="1">
    <citation type="submission" date="2020-05" db="EMBL/GenBank/DDBJ databases">
        <authorList>
            <person name="Chiriac C."/>
            <person name="Salcher M."/>
            <person name="Ghai R."/>
            <person name="Kavagutti S V."/>
        </authorList>
    </citation>
    <scope>NUCLEOTIDE SEQUENCE</scope>
</reference>
<dbReference type="InterPro" id="IPR036866">
    <property type="entry name" value="RibonucZ/Hydroxyglut_hydro"/>
</dbReference>
<gene>
    <name evidence="7" type="ORF">UFOPK1392_02021</name>
</gene>
<dbReference type="Gene3D" id="3.60.15.30">
    <property type="entry name" value="Metallo-beta-lactamase domain"/>
    <property type="match status" value="1"/>
</dbReference>
<evidence type="ECO:0000313" key="7">
    <source>
        <dbReference type="EMBL" id="CAB4324256.1"/>
    </source>
</evidence>
<evidence type="ECO:0000256" key="5">
    <source>
        <dbReference type="ARBA" id="ARBA00033751"/>
    </source>
</evidence>
<proteinExistence type="inferred from homology"/>
<comment type="cofactor">
    <cofactor evidence="1">
        <name>Zn(2+)</name>
        <dbReference type="ChEBI" id="CHEBI:29105"/>
    </cofactor>
</comment>
<dbReference type="GO" id="GO:0046872">
    <property type="term" value="F:metal ion binding"/>
    <property type="evidence" value="ECO:0007669"/>
    <property type="project" value="UniProtKB-KW"/>
</dbReference>
<evidence type="ECO:0000259" key="6">
    <source>
        <dbReference type="SMART" id="SM00849"/>
    </source>
</evidence>
<dbReference type="SMART" id="SM00849">
    <property type="entry name" value="Lactamase_B"/>
    <property type="match status" value="1"/>
</dbReference>
<dbReference type="PANTHER" id="PTHR43223">
    <property type="entry name" value="ALKYL/ARYL-SULFATASE"/>
    <property type="match status" value="1"/>
</dbReference>
<evidence type="ECO:0000256" key="1">
    <source>
        <dbReference type="ARBA" id="ARBA00001947"/>
    </source>
</evidence>
<evidence type="ECO:0000256" key="3">
    <source>
        <dbReference type="ARBA" id="ARBA00022801"/>
    </source>
</evidence>
<organism evidence="7">
    <name type="scientific">freshwater metagenome</name>
    <dbReference type="NCBI Taxonomy" id="449393"/>
    <lineage>
        <taxon>unclassified sequences</taxon>
        <taxon>metagenomes</taxon>
        <taxon>ecological metagenomes</taxon>
    </lineage>
</organism>
<keyword evidence="4" id="KW-0862">Zinc</keyword>
<dbReference type="FunFam" id="3.60.15.30:FF:000001">
    <property type="entry name" value="Alkyl/aryl-sulfatase BDS1"/>
    <property type="match status" value="1"/>
</dbReference>
<dbReference type="InterPro" id="IPR029228">
    <property type="entry name" value="Alkyl_sulf_dimr"/>
</dbReference>
<dbReference type="InterPro" id="IPR036527">
    <property type="entry name" value="SCP2_sterol-bd_dom_sf"/>
</dbReference>
<accession>A0A6J5YHP4</accession>
<dbReference type="InterPro" id="IPR044097">
    <property type="entry name" value="Bds1/SdsA1_MBL-fold"/>
</dbReference>
<dbReference type="InterPro" id="IPR029229">
    <property type="entry name" value="Alkyl_sulf_C"/>
</dbReference>
<dbReference type="EMBL" id="CAEMXZ010000122">
    <property type="protein sequence ID" value="CAB4324256.1"/>
    <property type="molecule type" value="Genomic_DNA"/>
</dbReference>